<gene>
    <name evidence="2" type="ORF">TG4357_02774</name>
</gene>
<evidence type="ECO:0000313" key="3">
    <source>
        <dbReference type="Proteomes" id="UP000051587"/>
    </source>
</evidence>
<evidence type="ECO:0000256" key="1">
    <source>
        <dbReference type="SAM" id="Coils"/>
    </source>
</evidence>
<accession>A0A0P1FFY2</accession>
<keyword evidence="3" id="KW-1185">Reference proteome</keyword>
<protein>
    <submittedName>
        <fullName evidence="2">Uncharacterized protein</fullName>
    </submittedName>
</protein>
<dbReference type="RefSeq" id="WP_058263476.1">
    <property type="nucleotide sequence ID" value="NZ_CP051181.1"/>
</dbReference>
<name>A0A0P1FFY2_THAGE</name>
<feature type="coiled-coil region" evidence="1">
    <location>
        <begin position="3"/>
        <end position="30"/>
    </location>
</feature>
<proteinExistence type="predicted"/>
<dbReference type="EMBL" id="CYSA01000025">
    <property type="protein sequence ID" value="CUH67005.1"/>
    <property type="molecule type" value="Genomic_DNA"/>
</dbReference>
<evidence type="ECO:0000313" key="2">
    <source>
        <dbReference type="EMBL" id="CUH67005.1"/>
    </source>
</evidence>
<keyword evidence="1" id="KW-0175">Coiled coil</keyword>
<dbReference type="AlphaFoldDB" id="A0A0P1FFY2"/>
<dbReference type="STRING" id="53501.SAMN04488043_105312"/>
<sequence length="71" mass="8312">MTEQKFLELIEKLEAEVEEVSEAKRAEIKVRLQSVIEQMQAEGVHVPQRVRLLEERLTDEVVESMFDNMPV</sequence>
<dbReference type="Proteomes" id="UP000051587">
    <property type="component" value="Unassembled WGS sequence"/>
</dbReference>
<organism evidence="2 3">
    <name type="scientific">Thalassovita gelatinovora</name>
    <name type="common">Thalassobius gelatinovorus</name>
    <dbReference type="NCBI Taxonomy" id="53501"/>
    <lineage>
        <taxon>Bacteria</taxon>
        <taxon>Pseudomonadati</taxon>
        <taxon>Pseudomonadota</taxon>
        <taxon>Alphaproteobacteria</taxon>
        <taxon>Rhodobacterales</taxon>
        <taxon>Roseobacteraceae</taxon>
        <taxon>Thalassovita</taxon>
    </lineage>
</organism>
<dbReference type="OrthoDB" id="7870782at2"/>
<reference evidence="2 3" key="1">
    <citation type="submission" date="2015-09" db="EMBL/GenBank/DDBJ databases">
        <authorList>
            <consortium name="Swine Surveillance"/>
        </authorList>
    </citation>
    <scope>NUCLEOTIDE SEQUENCE [LARGE SCALE GENOMIC DNA]</scope>
    <source>
        <strain evidence="2 3">CECT 4357</strain>
    </source>
</reference>